<evidence type="ECO:0000256" key="1">
    <source>
        <dbReference type="ARBA" id="ARBA00022603"/>
    </source>
</evidence>
<dbReference type="InterPro" id="IPR029063">
    <property type="entry name" value="SAM-dependent_MTases_sf"/>
</dbReference>
<dbReference type="RefSeq" id="WP_090735732.1">
    <property type="nucleotide sequence ID" value="NZ_FOHO01000009.1"/>
</dbReference>
<dbReference type="AlphaFoldDB" id="A0A1I0GW52"/>
<dbReference type="SUPFAM" id="SSF53335">
    <property type="entry name" value="S-adenosyl-L-methionine-dependent methyltransferases"/>
    <property type="match status" value="1"/>
</dbReference>
<dbReference type="GO" id="GO:0008168">
    <property type="term" value="F:methyltransferase activity"/>
    <property type="evidence" value="ECO:0007669"/>
    <property type="project" value="UniProtKB-KW"/>
</dbReference>
<reference evidence="5 6" key="1">
    <citation type="submission" date="2016-10" db="EMBL/GenBank/DDBJ databases">
        <authorList>
            <person name="de Groot N.N."/>
        </authorList>
    </citation>
    <scope>NUCLEOTIDE SEQUENCE [LARGE SCALE GENOMIC DNA]</scope>
    <source>
        <strain evidence="5 6">DSM 17862</strain>
    </source>
</reference>
<keyword evidence="1 5" id="KW-0489">Methyltransferase</keyword>
<organism evidence="5 6">
    <name type="scientific">Paracoccus homiensis</name>
    <dbReference type="NCBI Taxonomy" id="364199"/>
    <lineage>
        <taxon>Bacteria</taxon>
        <taxon>Pseudomonadati</taxon>
        <taxon>Pseudomonadota</taxon>
        <taxon>Alphaproteobacteria</taxon>
        <taxon>Rhodobacterales</taxon>
        <taxon>Paracoccaceae</taxon>
        <taxon>Paracoccus</taxon>
    </lineage>
</organism>
<evidence type="ECO:0000256" key="2">
    <source>
        <dbReference type="ARBA" id="ARBA00022679"/>
    </source>
</evidence>
<protein>
    <submittedName>
        <fullName evidence="5">N6-adenosine-specific RNA methylase IME4</fullName>
    </submittedName>
</protein>
<keyword evidence="3" id="KW-0949">S-adenosyl-L-methionine</keyword>
<accession>A0A1I0GW52</accession>
<name>A0A1I0GW52_9RHOB</name>
<dbReference type="STRING" id="364199.SAMN04489858_109120"/>
<evidence type="ECO:0000256" key="3">
    <source>
        <dbReference type="ARBA" id="ARBA00022691"/>
    </source>
</evidence>
<dbReference type="OrthoDB" id="9800596at2"/>
<dbReference type="PANTHER" id="PTHR12829">
    <property type="entry name" value="N6-ADENOSINE-METHYLTRANSFERASE"/>
    <property type="match status" value="1"/>
</dbReference>
<dbReference type="PANTHER" id="PTHR12829:SF7">
    <property type="entry name" value="N6-ADENOSINE-METHYLTRANSFERASE CATALYTIC SUBUNIT"/>
    <property type="match status" value="1"/>
</dbReference>
<keyword evidence="6" id="KW-1185">Reference proteome</keyword>
<dbReference type="Gene3D" id="3.40.50.150">
    <property type="entry name" value="Vaccinia Virus protein VP39"/>
    <property type="match status" value="1"/>
</dbReference>
<dbReference type="PROSITE" id="PS51143">
    <property type="entry name" value="MT_A70"/>
    <property type="match status" value="1"/>
</dbReference>
<evidence type="ECO:0000313" key="5">
    <source>
        <dbReference type="EMBL" id="SET75604.1"/>
    </source>
</evidence>
<evidence type="ECO:0000313" key="6">
    <source>
        <dbReference type="Proteomes" id="UP000199180"/>
    </source>
</evidence>
<sequence>MTDLPTTHGGWQVIYADPPWRFASNSAAKPGRNARRHYDCMTVEEICALPVKDIAAPAALLLMWVTVPFAHRADEVVRAWGFRTKSQIVWPKQRIGTGYWARNQHELVVIATRGRFPCPRPALFPTSIVPGAQREHSRKPEWVADQVDARLPGLRKLEMFGRRQRAGWAVWGNETTKFERVGE</sequence>
<proteinExistence type="inferred from homology"/>
<evidence type="ECO:0000256" key="4">
    <source>
        <dbReference type="PROSITE-ProRule" id="PRU00489"/>
    </source>
</evidence>
<dbReference type="Proteomes" id="UP000199180">
    <property type="component" value="Unassembled WGS sequence"/>
</dbReference>
<dbReference type="InterPro" id="IPR007757">
    <property type="entry name" value="MT-A70-like"/>
</dbReference>
<keyword evidence="2" id="KW-0808">Transferase</keyword>
<gene>
    <name evidence="5" type="ORF">SAMN04489858_109120</name>
</gene>
<dbReference type="EMBL" id="FOHO01000009">
    <property type="protein sequence ID" value="SET75604.1"/>
    <property type="molecule type" value="Genomic_DNA"/>
</dbReference>
<dbReference type="Pfam" id="PF05063">
    <property type="entry name" value="MT-A70"/>
    <property type="match status" value="1"/>
</dbReference>
<comment type="similarity">
    <text evidence="4">Belongs to the MT-A70-like family.</text>
</comment>
<dbReference type="GO" id="GO:0032259">
    <property type="term" value="P:methylation"/>
    <property type="evidence" value="ECO:0007669"/>
    <property type="project" value="UniProtKB-KW"/>
</dbReference>